<protein>
    <submittedName>
        <fullName evidence="1">Uncharacterized protein</fullName>
    </submittedName>
</protein>
<dbReference type="Proteomes" id="UP000183859">
    <property type="component" value="Chromosome"/>
</dbReference>
<proteinExistence type="predicted"/>
<dbReference type="AlphaFoldDB" id="A0A1L3I5U2"/>
<sequence length="235" mass="26127">MIDQQTTRLSERAPGNQENYLYRDFLGFVRGNHVISFNAASNAASLRGYLQGLFRLAGLHENAGKFDLVRRASANQIARISAGGGVESVQLDLSIEDATRQVIEENLRAQQPWTAKRLLDPIAGMVQDLLVADQKASDLGRSRKGNLRLSINVPKGDLHPAKEGLDGVAEILVEDEDADDYVIRLRNGDSINPSEMAIKKRIRIDRYANTVDTDSVVMEMRQYMVELFQSGQLEA</sequence>
<dbReference type="EMBL" id="CP016364">
    <property type="protein sequence ID" value="APG47412.1"/>
    <property type="molecule type" value="Genomic_DNA"/>
</dbReference>
<reference evidence="2" key="1">
    <citation type="submission" date="2016-07" db="EMBL/GenBank/DDBJ databases">
        <title>Phaeobacter portensis sp. nov., a tropodithietic acid producing bacterium isolated from a German harbor.</title>
        <authorList>
            <person name="Freese H.M."/>
            <person name="Bunk B."/>
            <person name="Breider S."/>
            <person name="Brinkhoff T."/>
        </authorList>
    </citation>
    <scope>NUCLEOTIDE SEQUENCE [LARGE SCALE GENOMIC DNA]</scope>
    <source>
        <strain evidence="2">P97</strain>
    </source>
</reference>
<dbReference type="KEGG" id="php:PhaeoP97_02004"/>
<accession>A0A1L3I5U2</accession>
<evidence type="ECO:0000313" key="1">
    <source>
        <dbReference type="EMBL" id="APG47412.1"/>
    </source>
</evidence>
<dbReference type="OrthoDB" id="7832598at2"/>
<keyword evidence="2" id="KW-1185">Reference proteome</keyword>
<gene>
    <name evidence="1" type="ORF">PhaeoP97_02004</name>
</gene>
<organism evidence="1 2">
    <name type="scientific">Phaeobacter porticola</name>
    <dbReference type="NCBI Taxonomy" id="1844006"/>
    <lineage>
        <taxon>Bacteria</taxon>
        <taxon>Pseudomonadati</taxon>
        <taxon>Pseudomonadota</taxon>
        <taxon>Alphaproteobacteria</taxon>
        <taxon>Rhodobacterales</taxon>
        <taxon>Roseobacteraceae</taxon>
        <taxon>Phaeobacter</taxon>
    </lineage>
</organism>
<evidence type="ECO:0000313" key="2">
    <source>
        <dbReference type="Proteomes" id="UP000183859"/>
    </source>
</evidence>
<dbReference type="RefSeq" id="WP_157891243.1">
    <property type="nucleotide sequence ID" value="NZ_CP016364.1"/>
</dbReference>
<name>A0A1L3I5U2_9RHOB</name>